<dbReference type="RefSeq" id="WP_386755419.1">
    <property type="nucleotide sequence ID" value="NZ_JBHSNM010000004.1"/>
</dbReference>
<feature type="signal peptide" evidence="2">
    <location>
        <begin position="1"/>
        <end position="23"/>
    </location>
</feature>
<sequence>MKSVAKNAGRAALVALLAGPLLVAGCDRRDVADETTATPAEAPASPDTGAPPSSPDSDVNAPVATNAPEPADASETATPAGTTSQADALALLATADEHEIAAADQALGKKVTGAVRDFAQMMKTDHGKNLTDTTKLGAANSTAPAVTALKDKGEADLKALDTHSGADYEKAYMEAMVKGHGDVLALIDNTLMPAATDASVREHFTTTRAAVARHLDKAKEIQATLK</sequence>
<evidence type="ECO:0000256" key="1">
    <source>
        <dbReference type="SAM" id="MobiDB-lite"/>
    </source>
</evidence>
<evidence type="ECO:0000256" key="2">
    <source>
        <dbReference type="SAM" id="SignalP"/>
    </source>
</evidence>
<dbReference type="Proteomes" id="UP001596036">
    <property type="component" value="Unassembled WGS sequence"/>
</dbReference>
<evidence type="ECO:0000313" key="5">
    <source>
        <dbReference type="Proteomes" id="UP001596036"/>
    </source>
</evidence>
<evidence type="ECO:0000259" key="3">
    <source>
        <dbReference type="Pfam" id="PF13628"/>
    </source>
</evidence>
<reference evidence="5" key="1">
    <citation type="journal article" date="2019" name="Int. J. Syst. Evol. Microbiol.">
        <title>The Global Catalogue of Microorganisms (GCM) 10K type strain sequencing project: providing services to taxonomists for standard genome sequencing and annotation.</title>
        <authorList>
            <consortium name="The Broad Institute Genomics Platform"/>
            <consortium name="The Broad Institute Genome Sequencing Center for Infectious Disease"/>
            <person name="Wu L."/>
            <person name="Ma J."/>
        </authorList>
    </citation>
    <scope>NUCLEOTIDE SEQUENCE [LARGE SCALE GENOMIC DNA]</scope>
    <source>
        <strain evidence="5">KACC 11407</strain>
    </source>
</reference>
<organism evidence="4 5">
    <name type="scientific">Lysobacter yangpyeongensis</name>
    <dbReference type="NCBI Taxonomy" id="346182"/>
    <lineage>
        <taxon>Bacteria</taxon>
        <taxon>Pseudomonadati</taxon>
        <taxon>Pseudomonadota</taxon>
        <taxon>Gammaproteobacteria</taxon>
        <taxon>Lysobacterales</taxon>
        <taxon>Lysobacteraceae</taxon>
        <taxon>Lysobacter</taxon>
    </lineage>
</organism>
<dbReference type="InterPro" id="IPR025419">
    <property type="entry name" value="DUF4142"/>
</dbReference>
<dbReference type="EMBL" id="JBHSNM010000004">
    <property type="protein sequence ID" value="MFC5570914.1"/>
    <property type="molecule type" value="Genomic_DNA"/>
</dbReference>
<dbReference type="PANTHER" id="PTHR38593">
    <property type="entry name" value="BLR2558 PROTEIN"/>
    <property type="match status" value="1"/>
</dbReference>
<feature type="compositionally biased region" description="Low complexity" evidence="1">
    <location>
        <begin position="34"/>
        <end position="48"/>
    </location>
</feature>
<keyword evidence="2" id="KW-0732">Signal</keyword>
<proteinExistence type="predicted"/>
<dbReference type="InterPro" id="IPR012347">
    <property type="entry name" value="Ferritin-like"/>
</dbReference>
<comment type="caution">
    <text evidence="4">The sequence shown here is derived from an EMBL/GenBank/DDBJ whole genome shotgun (WGS) entry which is preliminary data.</text>
</comment>
<accession>A0ABW0SPU7</accession>
<dbReference type="Gene3D" id="1.20.1260.10">
    <property type="match status" value="1"/>
</dbReference>
<feature type="region of interest" description="Disordered" evidence="1">
    <location>
        <begin position="32"/>
        <end position="82"/>
    </location>
</feature>
<keyword evidence="5" id="KW-1185">Reference proteome</keyword>
<evidence type="ECO:0000313" key="4">
    <source>
        <dbReference type="EMBL" id="MFC5570914.1"/>
    </source>
</evidence>
<dbReference type="PANTHER" id="PTHR38593:SF1">
    <property type="entry name" value="BLR2558 PROTEIN"/>
    <property type="match status" value="1"/>
</dbReference>
<protein>
    <submittedName>
        <fullName evidence="4">DUF4142 domain-containing protein</fullName>
    </submittedName>
</protein>
<feature type="domain" description="DUF4142" evidence="3">
    <location>
        <begin position="85"/>
        <end position="221"/>
    </location>
</feature>
<dbReference type="Pfam" id="PF13628">
    <property type="entry name" value="DUF4142"/>
    <property type="match status" value="1"/>
</dbReference>
<feature type="chain" id="PRO_5045614184" evidence="2">
    <location>
        <begin position="24"/>
        <end position="226"/>
    </location>
</feature>
<name>A0ABW0SPU7_9GAMM</name>
<gene>
    <name evidence="4" type="ORF">ACFPN1_12665</name>
</gene>
<dbReference type="PROSITE" id="PS51257">
    <property type="entry name" value="PROKAR_LIPOPROTEIN"/>
    <property type="match status" value="1"/>
</dbReference>